<evidence type="ECO:0000313" key="1">
    <source>
        <dbReference type="EMBL" id="WCO65777.1"/>
    </source>
</evidence>
<dbReference type="InterPro" id="IPR008775">
    <property type="entry name" value="Phytyl_CoA_dOase-like"/>
</dbReference>
<proteinExistence type="predicted"/>
<gene>
    <name evidence="1" type="ORF">PO878_14840</name>
</gene>
<dbReference type="SUPFAM" id="SSF51197">
    <property type="entry name" value="Clavaminate synthase-like"/>
    <property type="match status" value="1"/>
</dbReference>
<keyword evidence="2" id="KW-1185">Reference proteome</keyword>
<dbReference type="Gene3D" id="2.60.120.620">
    <property type="entry name" value="q2cbj1_9rhob like domain"/>
    <property type="match status" value="1"/>
</dbReference>
<organism evidence="1 2">
    <name type="scientific">Iamia majanohamensis</name>
    <dbReference type="NCBI Taxonomy" id="467976"/>
    <lineage>
        <taxon>Bacteria</taxon>
        <taxon>Bacillati</taxon>
        <taxon>Actinomycetota</taxon>
        <taxon>Acidimicrobiia</taxon>
        <taxon>Acidimicrobiales</taxon>
        <taxon>Iamiaceae</taxon>
        <taxon>Iamia</taxon>
    </lineage>
</organism>
<keyword evidence="1" id="KW-0223">Dioxygenase</keyword>
<dbReference type="EMBL" id="CP116942">
    <property type="protein sequence ID" value="WCO65777.1"/>
    <property type="molecule type" value="Genomic_DNA"/>
</dbReference>
<sequence length="270" mass="29123">MDAPTDLDVHLARISDQGYTVLEGVLDDDLLAAVDDALARLEHELEAEPAANAFEGHATVRIYNLLARDRVFEQVPVHPAVLPVVEGVIGRSPLVSSLSSIAIDGGEAAQPLHVDDAVIPLPRPHPPVICNSMWALTDFTEANGATRLVPGSHHRDHAPEFGRDHPSVPAEMARGSVLVWPGSLWHGGGANTTEVRRTGLAMNYCAGWVRQQENQQLGIPLEVARRFSPELQELCGFGVYRGLIGHIDKHAPAQLLLGGRGEQSLFDAVP</sequence>
<protein>
    <submittedName>
        <fullName evidence="1">Phytanoyl-CoA dioxygenase family protein</fullName>
    </submittedName>
</protein>
<dbReference type="AlphaFoldDB" id="A0AAE9YB54"/>
<accession>A0AAE9YB54</accession>
<dbReference type="PANTHER" id="PTHR20883">
    <property type="entry name" value="PHYTANOYL-COA DIOXYGENASE DOMAIN CONTAINING 1"/>
    <property type="match status" value="1"/>
</dbReference>
<dbReference type="Pfam" id="PF05721">
    <property type="entry name" value="PhyH"/>
    <property type="match status" value="1"/>
</dbReference>
<dbReference type="KEGG" id="ima:PO878_14840"/>
<reference evidence="1" key="1">
    <citation type="submission" date="2023-01" db="EMBL/GenBank/DDBJ databases">
        <title>The diversity of Class Acidimicrobiia in South China Sea sediment environments and the proposal of Iamia marina sp. nov., a novel species of the genus Iamia.</title>
        <authorList>
            <person name="He Y."/>
            <person name="Tian X."/>
        </authorList>
    </citation>
    <scope>NUCLEOTIDE SEQUENCE</scope>
    <source>
        <strain evidence="1">DSM 19957</strain>
    </source>
</reference>
<evidence type="ECO:0000313" key="2">
    <source>
        <dbReference type="Proteomes" id="UP001216390"/>
    </source>
</evidence>
<dbReference type="Proteomes" id="UP001216390">
    <property type="component" value="Chromosome"/>
</dbReference>
<dbReference type="RefSeq" id="WP_272735304.1">
    <property type="nucleotide sequence ID" value="NZ_CP116942.1"/>
</dbReference>
<dbReference type="GO" id="GO:0005506">
    <property type="term" value="F:iron ion binding"/>
    <property type="evidence" value="ECO:0007669"/>
    <property type="project" value="UniProtKB-ARBA"/>
</dbReference>
<keyword evidence="1" id="KW-0560">Oxidoreductase</keyword>
<dbReference type="PANTHER" id="PTHR20883:SF48">
    <property type="entry name" value="ECTOINE DIOXYGENASE"/>
    <property type="match status" value="1"/>
</dbReference>
<name>A0AAE9YB54_9ACTN</name>
<dbReference type="GO" id="GO:0016706">
    <property type="term" value="F:2-oxoglutarate-dependent dioxygenase activity"/>
    <property type="evidence" value="ECO:0007669"/>
    <property type="project" value="UniProtKB-ARBA"/>
</dbReference>